<keyword evidence="3" id="KW-0732">Signal</keyword>
<dbReference type="Pfam" id="PF25954">
    <property type="entry name" value="Beta-barrel_RND_2"/>
    <property type="match status" value="1"/>
</dbReference>
<feature type="region of interest" description="Disordered" evidence="2">
    <location>
        <begin position="412"/>
        <end position="460"/>
    </location>
</feature>
<dbReference type="PANTHER" id="PTHR30469">
    <property type="entry name" value="MULTIDRUG RESISTANCE PROTEIN MDTA"/>
    <property type="match status" value="1"/>
</dbReference>
<dbReference type="EMBL" id="CP002480">
    <property type="protein sequence ID" value="ADW67590.1"/>
    <property type="molecule type" value="Genomic_DNA"/>
</dbReference>
<dbReference type="Gene3D" id="2.40.30.170">
    <property type="match status" value="1"/>
</dbReference>
<evidence type="ECO:0000256" key="3">
    <source>
        <dbReference type="SAM" id="SignalP"/>
    </source>
</evidence>
<dbReference type="KEGG" id="acm:AciX9_0518"/>
<reference evidence="7" key="1">
    <citation type="submission" date="2011-01" db="EMBL/GenBank/DDBJ databases">
        <title>Complete sequence of chromosome of Acidobacterium sp. MP5ACTX9.</title>
        <authorList>
            <consortium name="US DOE Joint Genome Institute"/>
            <person name="Lucas S."/>
            <person name="Copeland A."/>
            <person name="Lapidus A."/>
            <person name="Cheng J.-F."/>
            <person name="Goodwin L."/>
            <person name="Pitluck S."/>
            <person name="Teshima H."/>
            <person name="Detter J.C."/>
            <person name="Han C."/>
            <person name="Tapia R."/>
            <person name="Land M."/>
            <person name="Hauser L."/>
            <person name="Kyrpides N."/>
            <person name="Ivanova N."/>
            <person name="Ovchinnikova G."/>
            <person name="Pagani I."/>
            <person name="Rawat S.R."/>
            <person name="Mannisto M."/>
            <person name="Haggblom M.M."/>
            <person name="Woyke T."/>
        </authorList>
    </citation>
    <scope>NUCLEOTIDE SEQUENCE [LARGE SCALE GENOMIC DNA]</scope>
    <source>
        <strain evidence="7">MP5ACTX9</strain>
    </source>
</reference>
<sequence>MTDKNTVWTTNCGAGLLLAFSLVAMCNLNGCKKAAEEVPKPEVTVQAVHPERGSITEEISADAILAPVAQAAILPKITAPVKKFYVQRGSHVSAGQLVATLENRDLAAAAADNAGAYSAAKGAYTTATETTVPEDATKARLDLAQAKATLDLDNQIVKSREQLFAQGAIPGRDLDTAKATAVQAQATYDLAQQQYEAVKRSGSTASLVSANGTLESAKGKYMGAEAQLSYTNIRTPISGMVTERPLFPGETAAAGAPIVTVMDTSVMLAKVHVAQVQAQHLKIGADAELSVPGMDEPINAKVSLVSPALDAGSTTVEVWLKTPNKDGRLKAGMTLHVTIKGRAVKDAMLVPTEAIQRSSEGAGKIVMVIASDGTAKKRTVMTGIQTPEYTQILTGLKAEDTVITGGGYGLDDGTKVKIGPAEKKEDDDAKPGADADKGTAGEKGGADEKGATAKKEDGKE</sequence>
<dbReference type="eggNOG" id="COG0845">
    <property type="taxonomic scope" value="Bacteria"/>
</dbReference>
<dbReference type="SUPFAM" id="SSF56954">
    <property type="entry name" value="Outer membrane efflux proteins (OEP)"/>
    <property type="match status" value="1"/>
</dbReference>
<accession>E8WYJ2</accession>
<dbReference type="InterPro" id="IPR058637">
    <property type="entry name" value="YknX-like_C"/>
</dbReference>
<dbReference type="STRING" id="1198114.AciX9_0518"/>
<dbReference type="Gene3D" id="2.40.50.100">
    <property type="match status" value="1"/>
</dbReference>
<dbReference type="GO" id="GO:1990281">
    <property type="term" value="C:efflux pump complex"/>
    <property type="evidence" value="ECO:0007669"/>
    <property type="project" value="TreeGrafter"/>
</dbReference>
<evidence type="ECO:0000256" key="1">
    <source>
        <dbReference type="ARBA" id="ARBA00009477"/>
    </source>
</evidence>
<dbReference type="GO" id="GO:0015562">
    <property type="term" value="F:efflux transmembrane transporter activity"/>
    <property type="evidence" value="ECO:0007669"/>
    <property type="project" value="TreeGrafter"/>
</dbReference>
<dbReference type="AlphaFoldDB" id="E8WYJ2"/>
<dbReference type="Proteomes" id="UP000000343">
    <property type="component" value="Chromosome"/>
</dbReference>
<keyword evidence="7" id="KW-1185">Reference proteome</keyword>
<evidence type="ECO:0000313" key="7">
    <source>
        <dbReference type="Proteomes" id="UP000000343"/>
    </source>
</evidence>
<name>E8WYJ2_GRATM</name>
<proteinExistence type="inferred from homology"/>
<feature type="signal peptide" evidence="3">
    <location>
        <begin position="1"/>
        <end position="24"/>
    </location>
</feature>
<dbReference type="Pfam" id="PF25989">
    <property type="entry name" value="YknX_C"/>
    <property type="match status" value="1"/>
</dbReference>
<feature type="chain" id="PRO_5003230464" evidence="3">
    <location>
        <begin position="25"/>
        <end position="460"/>
    </location>
</feature>
<dbReference type="HOGENOM" id="CLU_018816_14_4_0"/>
<dbReference type="InterPro" id="IPR058792">
    <property type="entry name" value="Beta-barrel_RND_2"/>
</dbReference>
<feature type="domain" description="YknX-like C-terminal permuted SH3-like" evidence="5">
    <location>
        <begin position="349"/>
        <end position="418"/>
    </location>
</feature>
<gene>
    <name evidence="6" type="ordered locus">AciX9_0518</name>
</gene>
<dbReference type="PANTHER" id="PTHR30469:SF33">
    <property type="entry name" value="SLR1207 PROTEIN"/>
    <property type="match status" value="1"/>
</dbReference>
<dbReference type="SUPFAM" id="SSF111369">
    <property type="entry name" value="HlyD-like secretion proteins"/>
    <property type="match status" value="1"/>
</dbReference>
<dbReference type="Gene3D" id="2.40.420.20">
    <property type="match status" value="1"/>
</dbReference>
<dbReference type="PaxDb" id="1198114-AciX9_0518"/>
<evidence type="ECO:0000256" key="2">
    <source>
        <dbReference type="SAM" id="MobiDB-lite"/>
    </source>
</evidence>
<dbReference type="NCBIfam" id="TIGR01730">
    <property type="entry name" value="RND_mfp"/>
    <property type="match status" value="1"/>
</dbReference>
<evidence type="ECO:0000259" key="5">
    <source>
        <dbReference type="Pfam" id="PF25989"/>
    </source>
</evidence>
<protein>
    <submittedName>
        <fullName evidence="6">Efflux transporter, RND family, MFP subunit</fullName>
    </submittedName>
</protein>
<evidence type="ECO:0000313" key="6">
    <source>
        <dbReference type="EMBL" id="ADW67590.1"/>
    </source>
</evidence>
<feature type="domain" description="CusB-like beta-barrel" evidence="4">
    <location>
        <begin position="270"/>
        <end position="341"/>
    </location>
</feature>
<evidence type="ECO:0000259" key="4">
    <source>
        <dbReference type="Pfam" id="PF25954"/>
    </source>
</evidence>
<organism evidence="7">
    <name type="scientific">Granulicella tundricola (strain ATCC BAA-1859 / DSM 23138 / MP5ACTX9)</name>
    <dbReference type="NCBI Taxonomy" id="1198114"/>
    <lineage>
        <taxon>Bacteria</taxon>
        <taxon>Pseudomonadati</taxon>
        <taxon>Acidobacteriota</taxon>
        <taxon>Terriglobia</taxon>
        <taxon>Terriglobales</taxon>
        <taxon>Acidobacteriaceae</taxon>
        <taxon>Granulicella</taxon>
    </lineage>
</organism>
<dbReference type="InterPro" id="IPR006143">
    <property type="entry name" value="RND_pump_MFP"/>
</dbReference>
<comment type="similarity">
    <text evidence="1">Belongs to the membrane fusion protein (MFP) (TC 8.A.1) family.</text>
</comment>